<dbReference type="EMBL" id="BAAFJT010000003">
    <property type="protein sequence ID" value="GAB0186967.1"/>
    <property type="molecule type" value="Genomic_DNA"/>
</dbReference>
<dbReference type="Proteomes" id="UP001623348">
    <property type="component" value="Unassembled WGS sequence"/>
</dbReference>
<sequence length="278" mass="31564">MHPRVLRKQTDVIAKLLSITFERSWRTGEVPEDWKKANVTGVFKKGKKQNPGNYRPVSLTSIPGKVMEQLILDVTSMDVEEKKVIRSGQHGFTKGKSRLMNLIAFYDGMTGWVDEGRAVDVAYLDFSKAFDTASLNTLIGRNNPGHQYRLGVDLLGSSAAEKDLGVLVDKKLSMSQQCALVARKASGILGCIKKNVASRSREVIFPLCSALVRPRLEYCVQFWAPRFKKDKELLERVQRRATRMIMEPEHLSYEERLRALGLFGLEKRRLRGESCKYL</sequence>
<name>A0ABC9WR76_GRUJA</name>
<evidence type="ECO:0000313" key="2">
    <source>
        <dbReference type="Proteomes" id="UP001623348"/>
    </source>
</evidence>
<keyword evidence="2" id="KW-1185">Reference proteome</keyword>
<comment type="caution">
    <text evidence="1">The sequence shown here is derived from an EMBL/GenBank/DDBJ whole genome shotgun (WGS) entry which is preliminary data.</text>
</comment>
<dbReference type="AlphaFoldDB" id="A0ABC9WR76"/>
<proteinExistence type="predicted"/>
<reference evidence="1 2" key="1">
    <citation type="submission" date="2024-06" db="EMBL/GenBank/DDBJ databases">
        <title>The draft genome of Grus japonensis, version 3.</title>
        <authorList>
            <person name="Nabeshima K."/>
            <person name="Suzuki S."/>
            <person name="Onuma M."/>
        </authorList>
    </citation>
    <scope>NUCLEOTIDE SEQUENCE [LARGE SCALE GENOMIC DNA]</scope>
    <source>
        <strain evidence="1 2">451A</strain>
    </source>
</reference>
<evidence type="ECO:0000313" key="1">
    <source>
        <dbReference type="EMBL" id="GAB0186967.1"/>
    </source>
</evidence>
<dbReference type="PANTHER" id="PTHR33332">
    <property type="entry name" value="REVERSE TRANSCRIPTASE DOMAIN-CONTAINING PROTEIN"/>
    <property type="match status" value="1"/>
</dbReference>
<organism evidence="1 2">
    <name type="scientific">Grus japonensis</name>
    <name type="common">Japanese crane</name>
    <name type="synonym">Red-crowned crane</name>
    <dbReference type="NCBI Taxonomy" id="30415"/>
    <lineage>
        <taxon>Eukaryota</taxon>
        <taxon>Metazoa</taxon>
        <taxon>Chordata</taxon>
        <taxon>Craniata</taxon>
        <taxon>Vertebrata</taxon>
        <taxon>Euteleostomi</taxon>
        <taxon>Archelosauria</taxon>
        <taxon>Archosauria</taxon>
        <taxon>Dinosauria</taxon>
        <taxon>Saurischia</taxon>
        <taxon>Theropoda</taxon>
        <taxon>Coelurosauria</taxon>
        <taxon>Aves</taxon>
        <taxon>Neognathae</taxon>
        <taxon>Neoaves</taxon>
        <taxon>Gruiformes</taxon>
        <taxon>Gruidae</taxon>
        <taxon>Grus</taxon>
    </lineage>
</organism>
<accession>A0ABC9WR76</accession>
<gene>
    <name evidence="1" type="ORF">GRJ2_001162000</name>
</gene>
<protein>
    <submittedName>
        <fullName evidence="1">Mitochondrial enolase superfamily member 1</fullName>
    </submittedName>
</protein>